<dbReference type="InterPro" id="IPR055178">
    <property type="entry name" value="RsdA/BaiN/AoA(So)-like_dom"/>
</dbReference>
<dbReference type="RefSeq" id="WP_042059933.1">
    <property type="nucleotide sequence ID" value="NZ_BAND01000075.1"/>
</dbReference>
<evidence type="ECO:0000256" key="2">
    <source>
        <dbReference type="ARBA" id="ARBA00022630"/>
    </source>
</evidence>
<dbReference type="Gene3D" id="1.10.8.260">
    <property type="entry name" value="HI0933 insert domain-like"/>
    <property type="match status" value="1"/>
</dbReference>
<dbReference type="SUPFAM" id="SSF51905">
    <property type="entry name" value="FAD/NAD(P)-binding domain"/>
    <property type="match status" value="1"/>
</dbReference>
<dbReference type="PRINTS" id="PR00411">
    <property type="entry name" value="PNDRDTASEI"/>
</dbReference>
<dbReference type="NCBIfam" id="TIGR00275">
    <property type="entry name" value="aminoacetone oxidase family FAD-binding enzyme"/>
    <property type="match status" value="1"/>
</dbReference>
<dbReference type="InterPro" id="IPR004792">
    <property type="entry name" value="BaiN-like"/>
</dbReference>
<evidence type="ECO:0000259" key="4">
    <source>
        <dbReference type="Pfam" id="PF03486"/>
    </source>
</evidence>
<keyword evidence="2" id="KW-0285">Flavoprotein</keyword>
<dbReference type="PRINTS" id="PR00368">
    <property type="entry name" value="FADPNR"/>
</dbReference>
<dbReference type="InterPro" id="IPR023166">
    <property type="entry name" value="BaiN-like_dom_sf"/>
</dbReference>
<evidence type="ECO:0000259" key="5">
    <source>
        <dbReference type="Pfam" id="PF22780"/>
    </source>
</evidence>
<dbReference type="Gene3D" id="3.50.50.60">
    <property type="entry name" value="FAD/NAD(P)-binding domain"/>
    <property type="match status" value="1"/>
</dbReference>
<comment type="caution">
    <text evidence="6">The sequence shown here is derived from an EMBL/GenBank/DDBJ whole genome shotgun (WGS) entry which is preliminary data.</text>
</comment>
<sequence>MSASDPVLSAPTPGDSASVAVIGAGPAGLFAALRLAEAGRRVRVFDRMAAPARKFLMAGASGLNLTNAEPLDRFLDRYGPARAVLEPALRAFPPEALRRWAEALGQPCFTGSSGRVFPEAMKASPLLRAWLRRLTALGVRFSPRHDWLGWAGDALRFATPEGEVTCRPDATLLALGGASWSRLGSDGQWARFFSPGDLTGFRPSNCGFLPDWSEAESLRREGDILKTVTLRFDGATTQGDLTFTRHGVEGAPLYALSPRIRDAIARDGAAILRLDLRPGLDEAAIAARLGRVRPRESLANRLRKGAALTPPARAVLLAGVAPDGPLDVADPASLARRIKSAALRLVAPEPLDRAISTAGGLRFDALDEDFMLRDRPGVFAAGEMLDWEAPTGGYLLQACFSTGHAAAAAISAWLDRAS</sequence>
<reference evidence="7" key="1">
    <citation type="journal article" date="2014" name="FEMS Microbiol. Lett.">
        <title>Draft Genomic DNA Sequence of the Facultatively Methylotrophic Bacterium Acidomonas methanolica type strain MB58.</title>
        <authorList>
            <person name="Higashiura N."/>
            <person name="Hadano H."/>
            <person name="Hirakawa H."/>
            <person name="Matsutani M."/>
            <person name="Takabe S."/>
            <person name="Matsushita K."/>
            <person name="Azuma Y."/>
        </authorList>
    </citation>
    <scope>NUCLEOTIDE SEQUENCE [LARGE SCALE GENOMIC DNA]</scope>
    <source>
        <strain evidence="7">MB58</strain>
    </source>
</reference>
<proteinExistence type="predicted"/>
<dbReference type="NCBIfam" id="TIGR03862">
    <property type="entry name" value="flavo_PP4765"/>
    <property type="match status" value="1"/>
</dbReference>
<keyword evidence="7" id="KW-1185">Reference proteome</keyword>
<evidence type="ECO:0000256" key="3">
    <source>
        <dbReference type="ARBA" id="ARBA00022827"/>
    </source>
</evidence>
<dbReference type="PANTHER" id="PTHR42887">
    <property type="entry name" value="OS12G0638800 PROTEIN"/>
    <property type="match status" value="1"/>
</dbReference>
<dbReference type="InterPro" id="IPR036188">
    <property type="entry name" value="FAD/NAD-bd_sf"/>
</dbReference>
<dbReference type="Gene3D" id="2.40.30.10">
    <property type="entry name" value="Translation factors"/>
    <property type="match status" value="1"/>
</dbReference>
<organism evidence="6 7">
    <name type="scientific">Acidomonas methanolica NBRC 104435</name>
    <dbReference type="NCBI Taxonomy" id="1231351"/>
    <lineage>
        <taxon>Bacteria</taxon>
        <taxon>Pseudomonadati</taxon>
        <taxon>Pseudomonadota</taxon>
        <taxon>Alphaproteobacteria</taxon>
        <taxon>Acetobacterales</taxon>
        <taxon>Acetobacteraceae</taxon>
        <taxon>Acidomonas</taxon>
    </lineage>
</organism>
<accession>A0A023D6D9</accession>
<comment type="cofactor">
    <cofactor evidence="1">
        <name>FAD</name>
        <dbReference type="ChEBI" id="CHEBI:57692"/>
    </cofactor>
</comment>
<dbReference type="Pfam" id="PF22780">
    <property type="entry name" value="HI0933_like_1st"/>
    <property type="match status" value="1"/>
</dbReference>
<dbReference type="EMBL" id="BAND01000075">
    <property type="protein sequence ID" value="GAJ29697.1"/>
    <property type="molecule type" value="Genomic_DNA"/>
</dbReference>
<dbReference type="Proteomes" id="UP000019760">
    <property type="component" value="Unassembled WGS sequence"/>
</dbReference>
<evidence type="ECO:0000256" key="1">
    <source>
        <dbReference type="ARBA" id="ARBA00001974"/>
    </source>
</evidence>
<dbReference type="InterPro" id="IPR022460">
    <property type="entry name" value="Flavoprotein_PP4765"/>
</dbReference>
<gene>
    <name evidence="6" type="ORF">Amme_075_014</name>
</gene>
<dbReference type="PANTHER" id="PTHR42887:SF1">
    <property type="entry name" value="BLR3961 PROTEIN"/>
    <property type="match status" value="1"/>
</dbReference>
<evidence type="ECO:0000313" key="6">
    <source>
        <dbReference type="EMBL" id="GAJ29697.1"/>
    </source>
</evidence>
<dbReference type="Pfam" id="PF03486">
    <property type="entry name" value="HI0933_like"/>
    <property type="match status" value="1"/>
</dbReference>
<evidence type="ECO:0000313" key="7">
    <source>
        <dbReference type="Proteomes" id="UP000019760"/>
    </source>
</evidence>
<reference evidence="6 7" key="2">
    <citation type="journal article" date="2014" name="FEMS Microbiol. Lett.">
        <title>Draft genomic DNA sequence of the facultatively methylotrophic bacterium Acidomonas methanolica type strain MB58.</title>
        <authorList>
            <person name="Higashiura N."/>
            <person name="Hadano H."/>
            <person name="Hirakawa H."/>
            <person name="Matsutani M."/>
            <person name="Takabe S."/>
            <person name="Matsushita K."/>
            <person name="Azuma Y."/>
        </authorList>
    </citation>
    <scope>NUCLEOTIDE SEQUENCE [LARGE SCALE GENOMIC DNA]</scope>
    <source>
        <strain evidence="6 7">MB58</strain>
    </source>
</reference>
<keyword evidence="3" id="KW-0274">FAD</keyword>
<dbReference type="SUPFAM" id="SSF160996">
    <property type="entry name" value="HI0933 insert domain-like"/>
    <property type="match status" value="1"/>
</dbReference>
<dbReference type="AlphaFoldDB" id="A0A023D6D9"/>
<feature type="domain" description="RsdA/BaiN/AoA(So)-like insert" evidence="5">
    <location>
        <begin position="202"/>
        <end position="356"/>
    </location>
</feature>
<name>A0A023D6D9_ACIMT</name>
<feature type="domain" description="RsdA/BaiN/AoA(So)-like Rossmann fold-like" evidence="4">
    <location>
        <begin position="18"/>
        <end position="408"/>
    </location>
</feature>
<protein>
    <submittedName>
        <fullName evidence="6">NAD(FAD)-utilizing dehydrogenase</fullName>
    </submittedName>
</protein>
<dbReference type="InterPro" id="IPR057661">
    <property type="entry name" value="RsdA/BaiN/AoA(So)_Rossmann"/>
</dbReference>